<dbReference type="Proteomes" id="UP000467322">
    <property type="component" value="Unassembled WGS sequence"/>
</dbReference>
<evidence type="ECO:0000313" key="1">
    <source>
        <dbReference type="EMBL" id="MZR11983.1"/>
    </source>
</evidence>
<comment type="caution">
    <text evidence="1">The sequence shown here is derived from an EMBL/GenBank/DDBJ whole genome shotgun (WGS) entry which is preliminary data.</text>
</comment>
<keyword evidence="2" id="KW-1185">Reference proteome</keyword>
<dbReference type="AlphaFoldDB" id="A0A845M399"/>
<organism evidence="1 2">
    <name type="scientific">Maritimibacter harenae</name>
    <dbReference type="NCBI Taxonomy" id="2606218"/>
    <lineage>
        <taxon>Bacteria</taxon>
        <taxon>Pseudomonadati</taxon>
        <taxon>Pseudomonadota</taxon>
        <taxon>Alphaproteobacteria</taxon>
        <taxon>Rhodobacterales</taxon>
        <taxon>Roseobacteraceae</taxon>
        <taxon>Maritimibacter</taxon>
    </lineage>
</organism>
<dbReference type="RefSeq" id="WP_161350099.1">
    <property type="nucleotide sequence ID" value="NZ_WTUX01000006.1"/>
</dbReference>
<sequence>MERDPDISKLRAPDGDWIGAEELQEILAAEGYSAGNREMYLKALLTELTRATGGAHRTERGQELLAEVRRILAREQGKSGQSPISDDTI</sequence>
<protein>
    <submittedName>
        <fullName evidence="1">Uncharacterized protein</fullName>
    </submittedName>
</protein>
<gene>
    <name evidence="1" type="ORF">GQE99_02995</name>
</gene>
<evidence type="ECO:0000313" key="2">
    <source>
        <dbReference type="Proteomes" id="UP000467322"/>
    </source>
</evidence>
<proteinExistence type="predicted"/>
<accession>A0A845M399</accession>
<name>A0A845M399_9RHOB</name>
<reference evidence="1 2" key="1">
    <citation type="submission" date="2019-12" db="EMBL/GenBank/DDBJ databases">
        <title>Maritimibacter sp. nov. sp. isolated from sea sand.</title>
        <authorList>
            <person name="Kim J."/>
            <person name="Jeong S.E."/>
            <person name="Jung H.S."/>
            <person name="Jeon C.O."/>
        </authorList>
    </citation>
    <scope>NUCLEOTIDE SEQUENCE [LARGE SCALE GENOMIC DNA]</scope>
    <source>
        <strain evidence="1 2">DP07</strain>
    </source>
</reference>
<dbReference type="EMBL" id="WTUX01000006">
    <property type="protein sequence ID" value="MZR11983.1"/>
    <property type="molecule type" value="Genomic_DNA"/>
</dbReference>